<keyword evidence="2" id="KW-1185">Reference proteome</keyword>
<name>A0ABS1I8T2_9PROT</name>
<sequence>MAGGVMPESAIRRARGLTAELNRSCRCVTLDRAALMRVLEAEAGEPGLWESLATSHAHLFSAAPMFVAAADVERMRAVVRAIEAAARLPGYVEAALARAPEIARFNPGPTGVFMGYDFHLEADGPKLIEVNTNAGGAFLNALLARAQWACCGETAPGNAVPSPGGFDDAVWRMFEAEWRRQRGTGAPASVAIVDDEPRSQFLYPEFLLARRLFEAHGVAAVIADPRSLSHAGGRLLADGRPIDLVYNRLVDFAFERPEHAAIRAAYLAGAVVVTPNPHLHALLADKRNLLALSDPARLASWGLNPASAALLADAVPTTVEVTPDNADDLWQRRRELFFKPAGGYGSKAAYRGDKLTKGVWARIAAGGYVAQRFAPPGERANAADAAAPLKADVRLYSYEGEVLLAAARLYQGQTTNFRTPGGGFAPVFAVA</sequence>
<evidence type="ECO:0000313" key="1">
    <source>
        <dbReference type="EMBL" id="MBK4723479.1"/>
    </source>
</evidence>
<dbReference type="SUPFAM" id="SSF56059">
    <property type="entry name" value="Glutathione synthetase ATP-binding domain-like"/>
    <property type="match status" value="1"/>
</dbReference>
<accession>A0ABS1I8T2</accession>
<dbReference type="EMBL" id="JAEPIV010000061">
    <property type="protein sequence ID" value="MBK4723479.1"/>
    <property type="molecule type" value="Genomic_DNA"/>
</dbReference>
<evidence type="ECO:0000313" key="2">
    <source>
        <dbReference type="Proteomes" id="UP000654452"/>
    </source>
</evidence>
<proteinExistence type="predicted"/>
<organism evidence="1 2">
    <name type="scientific">Azospirillum aestuarii</name>
    <dbReference type="NCBI Taxonomy" id="2802052"/>
    <lineage>
        <taxon>Bacteria</taxon>
        <taxon>Pseudomonadati</taxon>
        <taxon>Pseudomonadota</taxon>
        <taxon>Alphaproteobacteria</taxon>
        <taxon>Rhodospirillales</taxon>
        <taxon>Azospirillaceae</taxon>
        <taxon>Azospirillum</taxon>
    </lineage>
</organism>
<dbReference type="RefSeq" id="WP_200487822.1">
    <property type="nucleotide sequence ID" value="NZ_JAEPIV010000061.1"/>
</dbReference>
<protein>
    <recommendedName>
        <fullName evidence="3">Circularly permuted type 2 ATP-grasp protein</fullName>
    </recommendedName>
</protein>
<comment type="caution">
    <text evidence="1">The sequence shown here is derived from an EMBL/GenBank/DDBJ whole genome shotgun (WGS) entry which is preliminary data.</text>
</comment>
<evidence type="ECO:0008006" key="3">
    <source>
        <dbReference type="Google" id="ProtNLM"/>
    </source>
</evidence>
<gene>
    <name evidence="1" type="ORF">JJL56_32035</name>
</gene>
<dbReference type="Proteomes" id="UP000654452">
    <property type="component" value="Unassembled WGS sequence"/>
</dbReference>
<reference evidence="1 2" key="1">
    <citation type="submission" date="2021-01" db="EMBL/GenBank/DDBJ databases">
        <title>Azospirillum sp. YIM DDC1 draft genome.</title>
        <authorList>
            <person name="Wang Y.-X."/>
        </authorList>
    </citation>
    <scope>NUCLEOTIDE SEQUENCE [LARGE SCALE GENOMIC DNA]</scope>
    <source>
        <strain evidence="1 2">YIM DDC1</strain>
    </source>
</reference>